<organism evidence="2 3">
    <name type="scientific">Stegodyphus mimosarum</name>
    <name type="common">African social velvet spider</name>
    <dbReference type="NCBI Taxonomy" id="407821"/>
    <lineage>
        <taxon>Eukaryota</taxon>
        <taxon>Metazoa</taxon>
        <taxon>Ecdysozoa</taxon>
        <taxon>Arthropoda</taxon>
        <taxon>Chelicerata</taxon>
        <taxon>Arachnida</taxon>
        <taxon>Araneae</taxon>
        <taxon>Araneomorphae</taxon>
        <taxon>Entelegynae</taxon>
        <taxon>Eresoidea</taxon>
        <taxon>Eresidae</taxon>
        <taxon>Stegodyphus</taxon>
    </lineage>
</organism>
<feature type="non-terminal residue" evidence="2">
    <location>
        <position position="709"/>
    </location>
</feature>
<sequence>MNSRVFALNRPPVVAWNVEPQLQLPYADMPAAAAISPIVPGASDPYGRCWQNQVDAGTSFPYFGTLYNNSLPPAAYHLQPGCMANLGQFWPPTPPPDGCGRFDGSNLYFGPPVLRHTENVSSNLHSSFQNLGHYSHLLETPKESSQLVFKRETPISPNMSTSNVSMCSPVVKSENLNSYCVDSKLKSQVCVPSSLSKREFHSAQSPGQDPYFCVTDYRNCSSAHPSTDKARFSPSCSLKNNFHGSSQDNLYKSKAINGTQENTCNASPLKNVYFSHFESENVNIPQCKKFSKVSDGQSHLGFRKGLQEVTKTKHSPHSLDSFLLHSNHLSKKYNFDASASPESRRPKDSICKVKSEKSSPSDCKFQKLESKDSVILKVPECRNSVFNIPTSVAHLKVEPSDKYFLPSCSSTAQSCIATSYVKSGPLVLINREIPPELRTGATYHNRVYSNPCSLSKSWQYNDTAIASPDKYSKPPEAAKPPTRDMAQANSTLLEGLISVAQTAPQDIDVLGMDRKLQRSEFSCTSLKPSETSEPDDDVQIISIQTKTPLSPKCSVNHTSVIKTGRSSPSDIKPLISKDAKEEQINVESLHTTSSYQNSKVEDQEIQDLSIKSAVRNDQKVNEKQVLCDNSDSDCEITGLVINERNKISFKQNSCKQVAIKSERTSENVSDCEAVTRKVLVQEKDSPSNVKQCPGLESKQEIKTDFLFLV</sequence>
<name>A0A087U9G2_STEMI</name>
<dbReference type="OrthoDB" id="6426227at2759"/>
<feature type="region of interest" description="Disordered" evidence="1">
    <location>
        <begin position="335"/>
        <end position="359"/>
    </location>
</feature>
<evidence type="ECO:0000313" key="3">
    <source>
        <dbReference type="Proteomes" id="UP000054359"/>
    </source>
</evidence>
<feature type="compositionally biased region" description="Basic and acidic residues" evidence="1">
    <location>
        <begin position="342"/>
        <end position="359"/>
    </location>
</feature>
<protein>
    <submittedName>
        <fullName evidence="2">Uncharacterized protein</fullName>
    </submittedName>
</protein>
<accession>A0A087U9G2</accession>
<dbReference type="AlphaFoldDB" id="A0A087U9G2"/>
<dbReference type="EMBL" id="KK118850">
    <property type="protein sequence ID" value="KFM74001.1"/>
    <property type="molecule type" value="Genomic_DNA"/>
</dbReference>
<evidence type="ECO:0000256" key="1">
    <source>
        <dbReference type="SAM" id="MobiDB-lite"/>
    </source>
</evidence>
<gene>
    <name evidence="2" type="ORF">X975_11619</name>
</gene>
<evidence type="ECO:0000313" key="2">
    <source>
        <dbReference type="EMBL" id="KFM74001.1"/>
    </source>
</evidence>
<dbReference type="Proteomes" id="UP000054359">
    <property type="component" value="Unassembled WGS sequence"/>
</dbReference>
<reference evidence="2 3" key="1">
    <citation type="submission" date="2013-11" db="EMBL/GenBank/DDBJ databases">
        <title>Genome sequencing of Stegodyphus mimosarum.</title>
        <authorList>
            <person name="Bechsgaard J."/>
        </authorList>
    </citation>
    <scope>NUCLEOTIDE SEQUENCE [LARGE SCALE GENOMIC DNA]</scope>
</reference>
<keyword evidence="3" id="KW-1185">Reference proteome</keyword>
<proteinExistence type="predicted"/>